<reference evidence="1" key="1">
    <citation type="submission" date="2022-07" db="EMBL/GenBank/DDBJ databases">
        <authorList>
            <person name="Otstavnykh N."/>
            <person name="Isaeva M."/>
            <person name="Bystritskaya E."/>
        </authorList>
    </citation>
    <scope>NUCLEOTIDE SEQUENCE</scope>
    <source>
        <strain evidence="1">KCTC 52189</strain>
    </source>
</reference>
<sequence length="1105" mass="118427">MLDAAGLLDRYGALLRAGGTNRLQRTPPALEPDYVRPDERNLGELFANVAALAAELRFHTESGQAAGDWAPLFDPLRDGAGELLNTAALEALAAGRDDLPPQLALLFAFFAAYGHIRDEFDRLPARHLTHWYEGILKLDRAAAVPDQVHLVFEMAPGADRVLLESGTSFEAGTDAQGRPLRYALERETVISPALVGQVARSLTAEDPQGRLRLFRAEAPGGAGFATFGADPFGPEAAAEGMTEVDPGFALADPVLRLAEGERQIAVTLTLAQVESAAPPPGLTLTPFVTLEFSGAEGWLVPEEFSAELDVSGPDPVLNLTAALPVEAPAVVDFDPALHVDETAPAPRPDRAAPVLRCLVKSPSGHARLWNGLAVTDVQIAVEADGLTDLVVQNDERTLDPAKPMPLFTQRPRIGANFYVGAQEIFAKRLDRLSVDFTWDGMPQDLLSHYAGYFDWTDSVLASVFRPSFTAVVDMLDRRSWDHRLTGPVGVLQLFAPQGESQGISFGAAAFDNAYAGRAYEPAPDLAEADRYGTGIKRGFLRLRLTGPRNEDIANGGVTYAQDVPFEAFGQDAFARRYAKAAIALAQYDSEAPGAGPEPVLPNEPWTPMLSELRLGYGSHSQFAPGDTQAAGSFFTIGVFGYTEAGGGGALARLADAPPEAAVLHLGLEGFTPPGTASFLFQLQEGTAGIAAPPGPEELAWSYLGAEGWVELPASALVADETRGFQTPGVVAVAVGHDAVQDSTLMPAGMTWLRVVLQAPPGVAARTAAVDAPAATAAFAPPEGSALADFSEHLTEGLAAGTITRLSKRRLGIKAVRQPQPSFGGRGVEADAGYFERNAERLRHRNRAVTPWDFERRVLERFPGVFKARALPHSTAENDAAPGVLSIVIVPNLRASQSANPLEPRAGETLMQEIRDFITDGIASPFADIQVVHPVYERVRVDAGIAFRPGRDPGFYSEQLNGDIQRFLSPWAFEEGRDIVFGTRIYRSELLKFVEDRDYVDYVTRFDVYHAFDGPPRDGIGNMEVGLDFVVGSDPEPALSAMTIGEDFIVGRPVQTAASARARAVLVSHPQHFIEPVFPGSETCTGVTQLSIGQMIVGLDFQSAAS</sequence>
<keyword evidence="2" id="KW-1185">Reference proteome</keyword>
<dbReference type="Proteomes" id="UP001226762">
    <property type="component" value="Unassembled WGS sequence"/>
</dbReference>
<evidence type="ECO:0000313" key="2">
    <source>
        <dbReference type="Proteomes" id="UP001226762"/>
    </source>
</evidence>
<organism evidence="1 2">
    <name type="scientific">Marimonas arenosa</name>
    <dbReference type="NCBI Taxonomy" id="1795305"/>
    <lineage>
        <taxon>Bacteria</taxon>
        <taxon>Pseudomonadati</taxon>
        <taxon>Pseudomonadota</taxon>
        <taxon>Alphaproteobacteria</taxon>
        <taxon>Rhodobacterales</taxon>
        <taxon>Paracoccaceae</taxon>
        <taxon>Marimonas</taxon>
    </lineage>
</organism>
<dbReference type="EMBL" id="JANHAX010000001">
    <property type="protein sequence ID" value="MDQ2088739.1"/>
    <property type="molecule type" value="Genomic_DNA"/>
</dbReference>
<gene>
    <name evidence="1" type="ORF">NO357_02340</name>
</gene>
<dbReference type="RefSeq" id="WP_306734003.1">
    <property type="nucleotide sequence ID" value="NZ_JANHAX010000001.1"/>
</dbReference>
<name>A0AAE3W9U7_9RHOB</name>
<evidence type="ECO:0000313" key="1">
    <source>
        <dbReference type="EMBL" id="MDQ2088739.1"/>
    </source>
</evidence>
<dbReference type="AlphaFoldDB" id="A0AAE3W9U7"/>
<reference evidence="1" key="2">
    <citation type="submission" date="2023-02" db="EMBL/GenBank/DDBJ databases">
        <title>'Rhodoalgimonas zhirmunskyi' gen. nov., isolated from a red alga.</title>
        <authorList>
            <person name="Nedashkovskaya O.I."/>
            <person name="Otstavnykh N.Y."/>
            <person name="Bystritskaya E.P."/>
            <person name="Balabanova L.A."/>
            <person name="Isaeva M.P."/>
        </authorList>
    </citation>
    <scope>NUCLEOTIDE SEQUENCE</scope>
    <source>
        <strain evidence="1">KCTC 52189</strain>
    </source>
</reference>
<accession>A0AAE3W9U7</accession>
<proteinExistence type="predicted"/>
<protein>
    <submittedName>
        <fullName evidence="1">Baseplate J/gp47 family protein</fullName>
    </submittedName>
</protein>
<comment type="caution">
    <text evidence="1">The sequence shown here is derived from an EMBL/GenBank/DDBJ whole genome shotgun (WGS) entry which is preliminary data.</text>
</comment>